<evidence type="ECO:0000256" key="1">
    <source>
        <dbReference type="ARBA" id="ARBA00004442"/>
    </source>
</evidence>
<evidence type="ECO:0000256" key="4">
    <source>
        <dbReference type="ARBA" id="ARBA00023136"/>
    </source>
</evidence>
<keyword evidence="3 6" id="KW-0732">Signal</keyword>
<keyword evidence="5" id="KW-0998">Cell outer membrane</keyword>
<gene>
    <name evidence="8" type="ORF">CWM47_19575</name>
</gene>
<evidence type="ECO:0000313" key="9">
    <source>
        <dbReference type="Proteomes" id="UP000232883"/>
    </source>
</evidence>
<dbReference type="Pfam" id="PF07980">
    <property type="entry name" value="SusD_RagB"/>
    <property type="match status" value="1"/>
</dbReference>
<organism evidence="8 9">
    <name type="scientific">Spirosoma pollinicola</name>
    <dbReference type="NCBI Taxonomy" id="2057025"/>
    <lineage>
        <taxon>Bacteria</taxon>
        <taxon>Pseudomonadati</taxon>
        <taxon>Bacteroidota</taxon>
        <taxon>Cytophagia</taxon>
        <taxon>Cytophagales</taxon>
        <taxon>Cytophagaceae</taxon>
        <taxon>Spirosoma</taxon>
    </lineage>
</organism>
<sequence length="560" mass="60006">MKLINPNKFLSTALFATLMLAGVSCKEQLDVGNPNQPTVTANVNTETGLIAFAQGGVYINGFLNGDGWLGNSYFSLPIGYSELMADNVGADASNNQVTTIGVPDYIILDDGTKVTNPAPQVGIIRSYNTRAATGAGNNAIYYQWLNMYALNNVCNQTLDLVSTISFAGDATSRANTIKAWAYWWKGYAYASIGSMYYAGLIEDKTGVTNGDYVTHDAIINQSNTYFNLAATTLTAITSATDYTEVMTQLIPSFNQVGNGGVPTVDMWKRNINTMLARNILVNKLAPFVNGNPAATISKSSTTAMTAADWTSVLTLATNGIKNGDVVFTGRSTASNAFFSPSGGTVASLATGVNTSTTFKISERFIQSFNTGDKRLSNNFNTATTYKNNYTFTTRYSITANGNGTPGVYVYGSKDVGAYEVYMAGSYEENTLMLAEANMRLGNIDTGLGFVDAVRTYQGAGVAAVKGAGLTLAGALTELTKERRVSLFGRGLSFYDNRRWGWTYDISVGGGSYGNTIVTTAGVVNTKATINYNFMDYWDVPADETVLNPPTSSVATRNPNY</sequence>
<dbReference type="KEGG" id="spir:CWM47_19575"/>
<evidence type="ECO:0000256" key="2">
    <source>
        <dbReference type="ARBA" id="ARBA00006275"/>
    </source>
</evidence>
<dbReference type="SUPFAM" id="SSF48452">
    <property type="entry name" value="TPR-like"/>
    <property type="match status" value="1"/>
</dbReference>
<dbReference type="InterPro" id="IPR011990">
    <property type="entry name" value="TPR-like_helical_dom_sf"/>
</dbReference>
<dbReference type="InterPro" id="IPR012944">
    <property type="entry name" value="SusD_RagB_dom"/>
</dbReference>
<comment type="similarity">
    <text evidence="2">Belongs to the SusD family.</text>
</comment>
<dbReference type="Gene3D" id="1.25.40.390">
    <property type="match status" value="1"/>
</dbReference>
<dbReference type="EMBL" id="CP025096">
    <property type="protein sequence ID" value="AUD03833.1"/>
    <property type="molecule type" value="Genomic_DNA"/>
</dbReference>
<comment type="subcellular location">
    <subcellularLocation>
        <location evidence="1">Cell outer membrane</location>
    </subcellularLocation>
</comment>
<name>A0A2K8Z1R6_9BACT</name>
<keyword evidence="9" id="KW-1185">Reference proteome</keyword>
<evidence type="ECO:0000259" key="7">
    <source>
        <dbReference type="Pfam" id="PF07980"/>
    </source>
</evidence>
<dbReference type="Proteomes" id="UP000232883">
    <property type="component" value="Chromosome"/>
</dbReference>
<evidence type="ECO:0000313" key="8">
    <source>
        <dbReference type="EMBL" id="AUD03833.1"/>
    </source>
</evidence>
<dbReference type="PROSITE" id="PS51257">
    <property type="entry name" value="PROKAR_LIPOPROTEIN"/>
    <property type="match status" value="1"/>
</dbReference>
<proteinExistence type="inferred from homology"/>
<feature type="chain" id="PRO_5014843247" description="RagB/SusD domain-containing protein" evidence="6">
    <location>
        <begin position="22"/>
        <end position="560"/>
    </location>
</feature>
<dbReference type="RefSeq" id="WP_100989900.1">
    <property type="nucleotide sequence ID" value="NZ_CP025096.1"/>
</dbReference>
<dbReference type="AlphaFoldDB" id="A0A2K8Z1R6"/>
<feature type="signal peptide" evidence="6">
    <location>
        <begin position="1"/>
        <end position="21"/>
    </location>
</feature>
<accession>A0A2K8Z1R6</accession>
<evidence type="ECO:0000256" key="3">
    <source>
        <dbReference type="ARBA" id="ARBA00022729"/>
    </source>
</evidence>
<dbReference type="GO" id="GO:0009279">
    <property type="term" value="C:cell outer membrane"/>
    <property type="evidence" value="ECO:0007669"/>
    <property type="project" value="UniProtKB-SubCell"/>
</dbReference>
<feature type="domain" description="RagB/SusD" evidence="7">
    <location>
        <begin position="355"/>
        <end position="548"/>
    </location>
</feature>
<keyword evidence="4" id="KW-0472">Membrane</keyword>
<evidence type="ECO:0000256" key="6">
    <source>
        <dbReference type="SAM" id="SignalP"/>
    </source>
</evidence>
<protein>
    <recommendedName>
        <fullName evidence="7">RagB/SusD domain-containing protein</fullName>
    </recommendedName>
</protein>
<reference evidence="8 9" key="1">
    <citation type="submission" date="2017-11" db="EMBL/GenBank/DDBJ databases">
        <title>Taxonomic description and genome sequences of Spirosoma HA7 sp. nov., isolated from pollen microhabitat of Corylus avellana.</title>
        <authorList>
            <person name="Ambika Manirajan B."/>
            <person name="Suarez C."/>
            <person name="Ratering S."/>
            <person name="Geissler-Plaum R."/>
            <person name="Cardinale M."/>
            <person name="Sylvia S."/>
        </authorList>
    </citation>
    <scope>NUCLEOTIDE SEQUENCE [LARGE SCALE GENOMIC DNA]</scope>
    <source>
        <strain evidence="8 9">HA7</strain>
    </source>
</reference>
<dbReference type="OrthoDB" id="1183184at2"/>
<evidence type="ECO:0000256" key="5">
    <source>
        <dbReference type="ARBA" id="ARBA00023237"/>
    </source>
</evidence>